<organism evidence="1 2">
    <name type="scientific">Miniphocaeibacter halophilus</name>
    <dbReference type="NCBI Taxonomy" id="2931922"/>
    <lineage>
        <taxon>Bacteria</taxon>
        <taxon>Bacillati</taxon>
        <taxon>Bacillota</taxon>
        <taxon>Tissierellia</taxon>
        <taxon>Tissierellales</taxon>
        <taxon>Peptoniphilaceae</taxon>
        <taxon>Miniphocaeibacter</taxon>
    </lineage>
</organism>
<sequence>MDAELLKDKKIDDLKVIAKALGVPGISKYRKSELIEEIVKQAKINEEENLKDEEESYLENNRNNVTNNDEEKENTGNTKEISGILDILPDGYGFLRSDGYNSGDEDIYVPPVQVRRFRLKTGDFIVGLTREKKEKEKFSPLIYVNSVNYEGPENLRNRRNFEDLTPIYPNKKLKLENNSKDLSTRIIDLVCPIGKGQRGMIVAPPKTGKTTLLKSIANAIVKNNPEIFLIVLLIDERPEEVTDMQRSVKGEVVASTFDEMPQNHTRIAEIVLERAKRLVEHGRDVVILMDSLTRLSRAYNVTSPYSGKTLSGGLDPLALNHPKRFFGAARNIEEGGSLTILATALIDTGSRMDDVIFEEFKGTGNMEVHLDRDLSDLRIFPAIDIYKSGTRKDELLLSENELETMRKIRRALSNSTNQQIADKIMEMLKNTKTNEEFVNSINKVKF</sequence>
<evidence type="ECO:0000313" key="2">
    <source>
        <dbReference type="Proteomes" id="UP000595814"/>
    </source>
</evidence>
<name>A0AC61N3U9_9FIRM</name>
<proteinExistence type="predicted"/>
<gene>
    <name evidence="1" type="primary">rho</name>
    <name evidence="1" type="ORF">JFY71_11680</name>
</gene>
<dbReference type="EMBL" id="CP066744">
    <property type="protein sequence ID" value="QQK07913.1"/>
    <property type="molecule type" value="Genomic_DNA"/>
</dbReference>
<protein>
    <submittedName>
        <fullName evidence="1">Transcription termination factor Rho</fullName>
    </submittedName>
</protein>
<keyword evidence="2" id="KW-1185">Reference proteome</keyword>
<evidence type="ECO:0000313" key="1">
    <source>
        <dbReference type="EMBL" id="QQK07913.1"/>
    </source>
</evidence>
<accession>A0AC61N3U9</accession>
<dbReference type="Proteomes" id="UP000595814">
    <property type="component" value="Chromosome"/>
</dbReference>
<reference evidence="1 2" key="1">
    <citation type="journal article" date="2022" name="Int. J. Syst. Evol. Microbiol.">
        <title>Miniphocaeibacter halophilus sp. nov., an ammonium-tolerant acetate-producing bacterium isolated from a biogas system.</title>
        <authorList>
            <person name="Schnurer A."/>
            <person name="Singh A."/>
            <person name="Bi S."/>
            <person name="Qiao W."/>
            <person name="Westerholm M."/>
        </authorList>
    </citation>
    <scope>NUCLEOTIDE SEQUENCE [LARGE SCALE GENOMIC DNA]</scope>
    <source>
        <strain evidence="1 2">AMB_01</strain>
    </source>
</reference>